<dbReference type="PANTHER" id="PTHR11693:SF22">
    <property type="entry name" value="ATP SYNTHASE SUBUNIT GAMMA, MITOCHONDRIAL"/>
    <property type="match status" value="1"/>
</dbReference>
<dbReference type="Pfam" id="PF00231">
    <property type="entry name" value="ATP-synt"/>
    <property type="match status" value="1"/>
</dbReference>
<dbReference type="InterPro" id="IPR017709">
    <property type="entry name" value="Alt_ATP_synth_F1_gsu"/>
</dbReference>
<dbReference type="EMBL" id="QPMH01000006">
    <property type="protein sequence ID" value="RDD62247.1"/>
    <property type="molecule type" value="Genomic_DNA"/>
</dbReference>
<comment type="similarity">
    <text evidence="3">Belongs to the ATPase gamma chain family.</text>
</comment>
<keyword evidence="6" id="KW-0406">Ion transport</keyword>
<keyword evidence="7" id="KW-0472">Membrane</keyword>
<dbReference type="CDD" id="cd12151">
    <property type="entry name" value="F1-ATPase_gamma"/>
    <property type="match status" value="1"/>
</dbReference>
<dbReference type="SUPFAM" id="SSF52943">
    <property type="entry name" value="ATP synthase (F1-ATPase), gamma subunit"/>
    <property type="match status" value="1"/>
</dbReference>
<evidence type="ECO:0000256" key="3">
    <source>
        <dbReference type="ARBA" id="ARBA00007681"/>
    </source>
</evidence>
<proteinExistence type="inferred from homology"/>
<evidence type="ECO:0000256" key="5">
    <source>
        <dbReference type="ARBA" id="ARBA00022781"/>
    </source>
</evidence>
<dbReference type="InterPro" id="IPR035968">
    <property type="entry name" value="ATP_synth_F1_ATPase_gsu"/>
</dbReference>
<comment type="subcellular location">
    <subcellularLocation>
        <location evidence="2">Membrane</location>
        <topology evidence="2">Peripheral membrane protein</topology>
    </subcellularLocation>
</comment>
<protein>
    <submittedName>
        <fullName evidence="10">F0F1 ATP synthase subunit gamma</fullName>
    </submittedName>
</protein>
<sequence length="296" mass="32763">MQTLEALRRQIETTDDLHGIVSTMKSLAAVSIRQYERAADALEDYADTVQAGLQAVLRQRAVMPEEQTGGDGRAGVVVFGSDHGLCGRFNEEAVRFARENLPEAGVDLASARRLAVGARAADRLSAADLPVEAWLELPGSVNALVETAYAVIGRVQVWRDEGVGTVMLVHNRRGRQTPAVPAMHQMLPMLPEWLRRLRDEPWPSRSLPQFRTEPETLFAGLVRQHLVVTVFRATAESLASEHASRLASMQAAERNIEDHLEELRAAYRHSRQQSITEELLDIVSGFEALGKEDARS</sequence>
<dbReference type="InterPro" id="IPR000131">
    <property type="entry name" value="ATP_synth_F1_gsu"/>
</dbReference>
<comment type="function">
    <text evidence="1">Produces ATP from ADP in the presence of a proton gradient across the membrane. The gamma chain is believed to be important in regulating ATPase activity and the flow of protons through the CF(0) complex.</text>
</comment>
<keyword evidence="11" id="KW-1185">Reference proteome</keyword>
<dbReference type="NCBIfam" id="TIGR03323">
    <property type="entry name" value="alt_F1F0_F1_gam"/>
    <property type="match status" value="1"/>
</dbReference>
<name>A0A369TDK9_9PROT</name>
<organism evidence="10 11">
    <name type="scientific">Ferruginivarius sediminum</name>
    <dbReference type="NCBI Taxonomy" id="2661937"/>
    <lineage>
        <taxon>Bacteria</taxon>
        <taxon>Pseudomonadati</taxon>
        <taxon>Pseudomonadota</taxon>
        <taxon>Alphaproteobacteria</taxon>
        <taxon>Rhodospirillales</taxon>
        <taxon>Rhodospirillaceae</taxon>
        <taxon>Ferruginivarius</taxon>
    </lineage>
</organism>
<evidence type="ECO:0000256" key="7">
    <source>
        <dbReference type="ARBA" id="ARBA00023136"/>
    </source>
</evidence>
<dbReference type="RefSeq" id="WP_114581761.1">
    <property type="nucleotide sequence ID" value="NZ_QPMH01000006.1"/>
</dbReference>
<keyword evidence="9" id="KW-0066">ATP synthesis</keyword>
<evidence type="ECO:0000256" key="9">
    <source>
        <dbReference type="ARBA" id="ARBA00023310"/>
    </source>
</evidence>
<evidence type="ECO:0000256" key="6">
    <source>
        <dbReference type="ARBA" id="ARBA00023065"/>
    </source>
</evidence>
<keyword evidence="4" id="KW-0813">Transport</keyword>
<dbReference type="PANTHER" id="PTHR11693">
    <property type="entry name" value="ATP SYNTHASE GAMMA CHAIN"/>
    <property type="match status" value="1"/>
</dbReference>
<dbReference type="AlphaFoldDB" id="A0A369TDK9"/>
<dbReference type="GO" id="GO:0046933">
    <property type="term" value="F:proton-transporting ATP synthase activity, rotational mechanism"/>
    <property type="evidence" value="ECO:0007669"/>
    <property type="project" value="InterPro"/>
</dbReference>
<evidence type="ECO:0000256" key="1">
    <source>
        <dbReference type="ARBA" id="ARBA00003456"/>
    </source>
</evidence>
<evidence type="ECO:0000256" key="2">
    <source>
        <dbReference type="ARBA" id="ARBA00004170"/>
    </source>
</evidence>
<dbReference type="Proteomes" id="UP000253941">
    <property type="component" value="Unassembled WGS sequence"/>
</dbReference>
<reference evidence="10 11" key="1">
    <citation type="submission" date="2018-07" db="EMBL/GenBank/DDBJ databases">
        <title>Venubactetium sediminum gen. nov., sp. nov., isolated from a marine solar saltern.</title>
        <authorList>
            <person name="Wang S."/>
        </authorList>
    </citation>
    <scope>NUCLEOTIDE SEQUENCE [LARGE SCALE GENOMIC DNA]</scope>
    <source>
        <strain evidence="10 11">WD2A32</strain>
    </source>
</reference>
<keyword evidence="5" id="KW-0375">Hydrogen ion transport</keyword>
<evidence type="ECO:0000256" key="4">
    <source>
        <dbReference type="ARBA" id="ARBA00022448"/>
    </source>
</evidence>
<evidence type="ECO:0000313" key="10">
    <source>
        <dbReference type="EMBL" id="RDD62247.1"/>
    </source>
</evidence>
<keyword evidence="8" id="KW-0139">CF(1)</keyword>
<dbReference type="Gene3D" id="1.10.287.80">
    <property type="entry name" value="ATP synthase, gamma subunit, helix hairpin domain"/>
    <property type="match status" value="1"/>
</dbReference>
<evidence type="ECO:0000313" key="11">
    <source>
        <dbReference type="Proteomes" id="UP000253941"/>
    </source>
</evidence>
<dbReference type="PRINTS" id="PR00126">
    <property type="entry name" value="ATPASEGAMMA"/>
</dbReference>
<comment type="caution">
    <text evidence="10">The sequence shown here is derived from an EMBL/GenBank/DDBJ whole genome shotgun (WGS) entry which is preliminary data.</text>
</comment>
<gene>
    <name evidence="10" type="ORF">DRB17_08420</name>
</gene>
<evidence type="ECO:0000256" key="8">
    <source>
        <dbReference type="ARBA" id="ARBA00023196"/>
    </source>
</evidence>
<dbReference type="GO" id="GO:0045259">
    <property type="term" value="C:proton-transporting ATP synthase complex"/>
    <property type="evidence" value="ECO:0007669"/>
    <property type="project" value="UniProtKB-KW"/>
</dbReference>
<dbReference type="Gene3D" id="3.40.1380.10">
    <property type="match status" value="1"/>
</dbReference>
<accession>A0A369TDK9</accession>